<dbReference type="InterPro" id="IPR048466">
    <property type="entry name" value="DNA_pol3_delta-like_C"/>
</dbReference>
<evidence type="ECO:0000313" key="11">
    <source>
        <dbReference type="EMBL" id="AHI52926.1"/>
    </source>
</evidence>
<name>W6A7G7_9MOLU</name>
<dbReference type="SUPFAM" id="SSF48019">
    <property type="entry name" value="post-AAA+ oligomerization domain-like"/>
    <property type="match status" value="1"/>
</dbReference>
<dbReference type="InterPro" id="IPR010372">
    <property type="entry name" value="DNA_pol3_delta_N"/>
</dbReference>
<evidence type="ECO:0000256" key="2">
    <source>
        <dbReference type="ARBA" id="ARBA00017703"/>
    </source>
</evidence>
<dbReference type="GO" id="GO:0009360">
    <property type="term" value="C:DNA polymerase III complex"/>
    <property type="evidence" value="ECO:0007669"/>
    <property type="project" value="InterPro"/>
</dbReference>
<comment type="similarity">
    <text evidence="7">Belongs to the DNA polymerase HolA subunit family.</text>
</comment>
<dbReference type="GO" id="GO:0003887">
    <property type="term" value="F:DNA-directed DNA polymerase activity"/>
    <property type="evidence" value="ECO:0007669"/>
    <property type="project" value="UniProtKB-KW"/>
</dbReference>
<dbReference type="Pfam" id="PF06144">
    <property type="entry name" value="DNA_pol3_delta"/>
    <property type="match status" value="1"/>
</dbReference>
<feature type="domain" description="DNA polymerase III delta N-terminal" evidence="9">
    <location>
        <begin position="8"/>
        <end position="124"/>
    </location>
</feature>
<dbReference type="EMBL" id="CP006681">
    <property type="protein sequence ID" value="AHI52926.1"/>
    <property type="molecule type" value="Genomic_DNA"/>
</dbReference>
<feature type="domain" description="DNA polymerase III delta subunit-like C-terminal" evidence="10">
    <location>
        <begin position="197"/>
        <end position="310"/>
    </location>
</feature>
<evidence type="ECO:0000259" key="10">
    <source>
        <dbReference type="Pfam" id="PF21694"/>
    </source>
</evidence>
<dbReference type="NCBIfam" id="TIGR01128">
    <property type="entry name" value="holA"/>
    <property type="match status" value="1"/>
</dbReference>
<accession>W6A7G7</accession>
<dbReference type="Gene3D" id="3.40.50.300">
    <property type="entry name" value="P-loop containing nucleotide triphosphate hydrolases"/>
    <property type="match status" value="1"/>
</dbReference>
<organism evidence="11 12">
    <name type="scientific">Spiroplasma culicicola AES-1</name>
    <dbReference type="NCBI Taxonomy" id="1276246"/>
    <lineage>
        <taxon>Bacteria</taxon>
        <taxon>Bacillati</taxon>
        <taxon>Mycoplasmatota</taxon>
        <taxon>Mollicutes</taxon>
        <taxon>Entomoplasmatales</taxon>
        <taxon>Spiroplasmataceae</taxon>
        <taxon>Spiroplasma</taxon>
    </lineage>
</organism>
<evidence type="ECO:0000256" key="3">
    <source>
        <dbReference type="ARBA" id="ARBA00022679"/>
    </source>
</evidence>
<sequence>MFFVHSADQFLIRKQVNKLIDKINVAQDHEVFSFSFIDNSINEIFEEINTYSLFSVKKIIVINDCWFVNEAKIKLHKDFDNKYIEKIIANQNTDISIIFTLNSDKFSKKLKIAKLIEANTKVLKIDMPTFEQKQQLIIKKLQNNEIDYDLEGVNYFIDVILDDMNVFENELNKLINLKQKVTVELIKQNIINYLQYDVFEITNSFLKKDLATFLKQWRNYIEINSNIFSFLALLANQFITLRNILLLKNMNFNNYDIASRLSQNPYRVQKLLQENTLNVSEINDKIKSLYTLERNIKLGKVDAKVIPEYEFIKMFN</sequence>
<dbReference type="AlphaFoldDB" id="W6A7G7"/>
<dbReference type="eggNOG" id="COG1466">
    <property type="taxonomic scope" value="Bacteria"/>
</dbReference>
<dbReference type="OrthoDB" id="400018at2"/>
<keyword evidence="12" id="KW-1185">Reference proteome</keyword>
<keyword evidence="6" id="KW-0239">DNA-directed DNA polymerase</keyword>
<evidence type="ECO:0000256" key="6">
    <source>
        <dbReference type="ARBA" id="ARBA00022932"/>
    </source>
</evidence>
<comment type="catalytic activity">
    <reaction evidence="8">
        <text>DNA(n) + a 2'-deoxyribonucleoside 5'-triphosphate = DNA(n+1) + diphosphate</text>
        <dbReference type="Rhea" id="RHEA:22508"/>
        <dbReference type="Rhea" id="RHEA-COMP:17339"/>
        <dbReference type="Rhea" id="RHEA-COMP:17340"/>
        <dbReference type="ChEBI" id="CHEBI:33019"/>
        <dbReference type="ChEBI" id="CHEBI:61560"/>
        <dbReference type="ChEBI" id="CHEBI:173112"/>
        <dbReference type="EC" id="2.7.7.7"/>
    </reaction>
</comment>
<keyword evidence="3" id="KW-0808">Transferase</keyword>
<evidence type="ECO:0000256" key="4">
    <source>
        <dbReference type="ARBA" id="ARBA00022695"/>
    </source>
</evidence>
<dbReference type="HOGENOM" id="CLU_044694_4_1_14"/>
<dbReference type="GO" id="GO:0003677">
    <property type="term" value="F:DNA binding"/>
    <property type="evidence" value="ECO:0007669"/>
    <property type="project" value="InterPro"/>
</dbReference>
<evidence type="ECO:0000259" key="9">
    <source>
        <dbReference type="Pfam" id="PF06144"/>
    </source>
</evidence>
<dbReference type="Proteomes" id="UP000019267">
    <property type="component" value="Chromosome"/>
</dbReference>
<evidence type="ECO:0000256" key="7">
    <source>
        <dbReference type="ARBA" id="ARBA00034754"/>
    </source>
</evidence>
<proteinExistence type="inferred from homology"/>
<dbReference type="RefSeq" id="WP_025363162.1">
    <property type="nucleotide sequence ID" value="NZ_CP006681.1"/>
</dbReference>
<dbReference type="STRING" id="1276246.SCULI_v1c05850"/>
<keyword evidence="4" id="KW-0548">Nucleotidyltransferase</keyword>
<dbReference type="PANTHER" id="PTHR34388">
    <property type="entry name" value="DNA POLYMERASE III SUBUNIT DELTA"/>
    <property type="match status" value="1"/>
</dbReference>
<dbReference type="EC" id="2.7.7.7" evidence="1"/>
<evidence type="ECO:0000256" key="1">
    <source>
        <dbReference type="ARBA" id="ARBA00012417"/>
    </source>
</evidence>
<dbReference type="Gene3D" id="1.20.272.10">
    <property type="match status" value="1"/>
</dbReference>
<dbReference type="KEGG" id="scq:SCULI_v1c05850"/>
<keyword evidence="5" id="KW-0235">DNA replication</keyword>
<dbReference type="GO" id="GO:0006261">
    <property type="term" value="P:DNA-templated DNA replication"/>
    <property type="evidence" value="ECO:0007669"/>
    <property type="project" value="TreeGrafter"/>
</dbReference>
<dbReference type="SUPFAM" id="SSF52540">
    <property type="entry name" value="P-loop containing nucleoside triphosphate hydrolases"/>
    <property type="match status" value="1"/>
</dbReference>
<dbReference type="Pfam" id="PF21694">
    <property type="entry name" value="DNA_pol3_delta_C"/>
    <property type="match status" value="1"/>
</dbReference>
<evidence type="ECO:0000256" key="5">
    <source>
        <dbReference type="ARBA" id="ARBA00022705"/>
    </source>
</evidence>
<dbReference type="InterPro" id="IPR027417">
    <property type="entry name" value="P-loop_NTPase"/>
</dbReference>
<dbReference type="InterPro" id="IPR008921">
    <property type="entry name" value="DNA_pol3_clamp-load_cplx_C"/>
</dbReference>
<protein>
    <recommendedName>
        <fullName evidence="2">DNA polymerase III subunit delta</fullName>
        <ecNumber evidence="1">2.7.7.7</ecNumber>
    </recommendedName>
</protein>
<dbReference type="InterPro" id="IPR005790">
    <property type="entry name" value="DNA_polIII_delta"/>
</dbReference>
<evidence type="ECO:0000313" key="12">
    <source>
        <dbReference type="Proteomes" id="UP000019267"/>
    </source>
</evidence>
<evidence type="ECO:0000256" key="8">
    <source>
        <dbReference type="ARBA" id="ARBA00049244"/>
    </source>
</evidence>
<dbReference type="PANTHER" id="PTHR34388:SF1">
    <property type="entry name" value="DNA POLYMERASE III SUBUNIT DELTA"/>
    <property type="match status" value="1"/>
</dbReference>
<gene>
    <name evidence="11" type="primary">holA</name>
    <name evidence="11" type="ORF">SCULI_v1c05850</name>
</gene>
<reference evidence="11 12" key="1">
    <citation type="journal article" date="2014" name="Genome Biol. Evol.">
        <title>Molecular evolution of the substrate utilization strategies and putative virulence factors in mosquito-associated Spiroplasma species.</title>
        <authorList>
            <person name="Chang T.H."/>
            <person name="Lo W.S."/>
            <person name="Ku C."/>
            <person name="Chen L.L."/>
            <person name="Kuo C.H."/>
        </authorList>
    </citation>
    <scope>NUCLEOTIDE SEQUENCE [LARGE SCALE GENOMIC DNA]</scope>
    <source>
        <strain evidence="11">AES-1</strain>
    </source>
</reference>
<dbReference type="PATRIC" id="fig|1276246.3.peg.584"/>